<name>A0A1E3GPM8_9GAMM</name>
<dbReference type="STRING" id="291169.A9E74_02694"/>
<evidence type="ECO:0000256" key="3">
    <source>
        <dbReference type="ARBA" id="ARBA00022989"/>
    </source>
</evidence>
<gene>
    <name evidence="7" type="ORF">A9E74_02694</name>
</gene>
<keyword evidence="3 5" id="KW-1133">Transmembrane helix</keyword>
<feature type="transmembrane region" description="Helical" evidence="5">
    <location>
        <begin position="180"/>
        <end position="198"/>
    </location>
</feature>
<dbReference type="Pfam" id="PF00664">
    <property type="entry name" value="ABC_membrane"/>
    <property type="match status" value="1"/>
</dbReference>
<dbReference type="Gene3D" id="1.20.1560.10">
    <property type="entry name" value="ABC transporter type 1, transmembrane domain"/>
    <property type="match status" value="1"/>
</dbReference>
<feature type="transmembrane region" description="Helical" evidence="5">
    <location>
        <begin position="158"/>
        <end position="174"/>
    </location>
</feature>
<dbReference type="GO" id="GO:0140359">
    <property type="term" value="F:ABC-type transporter activity"/>
    <property type="evidence" value="ECO:0007669"/>
    <property type="project" value="InterPro"/>
</dbReference>
<evidence type="ECO:0000259" key="6">
    <source>
        <dbReference type="PROSITE" id="PS50929"/>
    </source>
</evidence>
<dbReference type="GO" id="GO:0005524">
    <property type="term" value="F:ATP binding"/>
    <property type="evidence" value="ECO:0007669"/>
    <property type="project" value="InterPro"/>
</dbReference>
<dbReference type="GO" id="GO:0005886">
    <property type="term" value="C:plasma membrane"/>
    <property type="evidence" value="ECO:0007669"/>
    <property type="project" value="UniProtKB-SubCell"/>
</dbReference>
<evidence type="ECO:0000256" key="2">
    <source>
        <dbReference type="ARBA" id="ARBA00022692"/>
    </source>
</evidence>
<keyword evidence="8" id="KW-1185">Reference proteome</keyword>
<evidence type="ECO:0000256" key="1">
    <source>
        <dbReference type="ARBA" id="ARBA00004651"/>
    </source>
</evidence>
<feature type="transmembrane region" description="Helical" evidence="5">
    <location>
        <begin position="75"/>
        <end position="101"/>
    </location>
</feature>
<accession>A0A1E3GPM8</accession>
<evidence type="ECO:0000256" key="5">
    <source>
        <dbReference type="SAM" id="Phobius"/>
    </source>
</evidence>
<feature type="domain" description="ABC transmembrane type-1" evidence="6">
    <location>
        <begin position="21"/>
        <end position="203"/>
    </location>
</feature>
<dbReference type="EMBL" id="MCRI01000057">
    <property type="protein sequence ID" value="ODN65526.1"/>
    <property type="molecule type" value="Genomic_DNA"/>
</dbReference>
<keyword evidence="2 5" id="KW-0812">Transmembrane</keyword>
<evidence type="ECO:0000313" key="7">
    <source>
        <dbReference type="EMBL" id="ODN65526.1"/>
    </source>
</evidence>
<dbReference type="AlphaFoldDB" id="A0A1E3GPM8"/>
<comment type="subcellular location">
    <subcellularLocation>
        <location evidence="1">Cell membrane</location>
        <topology evidence="1">Multi-pass membrane protein</topology>
    </subcellularLocation>
</comment>
<dbReference type="InterPro" id="IPR036640">
    <property type="entry name" value="ABC1_TM_sf"/>
</dbReference>
<keyword evidence="4 5" id="KW-0472">Membrane</keyword>
<dbReference type="SUPFAM" id="SSF90123">
    <property type="entry name" value="ABC transporter transmembrane region"/>
    <property type="match status" value="1"/>
</dbReference>
<dbReference type="PROSITE" id="PS50929">
    <property type="entry name" value="ABC_TM1F"/>
    <property type="match status" value="1"/>
</dbReference>
<evidence type="ECO:0000256" key="4">
    <source>
        <dbReference type="ARBA" id="ARBA00023136"/>
    </source>
</evidence>
<evidence type="ECO:0000313" key="8">
    <source>
        <dbReference type="Proteomes" id="UP000094379"/>
    </source>
</evidence>
<organism evidence="7 8">
    <name type="scientific">Methylophaga muralis</name>
    <dbReference type="NCBI Taxonomy" id="291169"/>
    <lineage>
        <taxon>Bacteria</taxon>
        <taxon>Pseudomonadati</taxon>
        <taxon>Pseudomonadota</taxon>
        <taxon>Gammaproteobacteria</taxon>
        <taxon>Thiotrichales</taxon>
        <taxon>Piscirickettsiaceae</taxon>
        <taxon>Methylophaga</taxon>
    </lineage>
</organism>
<sequence>MYQTFKKTLSLLSKQEKKRGLLVLMMVIIMAVFETLGVASIMPFLTVLGNPEAIETNPYLNTIYSYFNFQSKQQFLIALGVFAFSLVVFSAAFRIATTYVINRYTQMRLHTLSERLLETYLRQPYSFFLGRNTGDMAKSILSEVNQLISNVLKPAMDGIAYIFVTIALISFLIINDPKLALIVGATIGGSYLVIFLMIQKYIKKLGFSTAYC</sequence>
<dbReference type="PATRIC" id="fig|291169.3.peg.2722"/>
<dbReference type="InterPro" id="IPR011527">
    <property type="entry name" value="ABC1_TM_dom"/>
</dbReference>
<dbReference type="Proteomes" id="UP000094379">
    <property type="component" value="Unassembled WGS sequence"/>
</dbReference>
<comment type="caution">
    <text evidence="7">The sequence shown here is derived from an EMBL/GenBank/DDBJ whole genome shotgun (WGS) entry which is preliminary data.</text>
</comment>
<reference evidence="7 8" key="1">
    <citation type="submission" date="2016-07" db="EMBL/GenBank/DDBJ databases">
        <title>Draft Genome Sequence of Methylophaga muralis Bur 1.</title>
        <authorList>
            <person name="Vasilenko O.V."/>
            <person name="Doronina N.V."/>
            <person name="Shmareva M.N."/>
            <person name="Tarlachkov S.V."/>
            <person name="Mustakhimov I."/>
            <person name="Trotsenko Y.A."/>
        </authorList>
    </citation>
    <scope>NUCLEOTIDE SEQUENCE [LARGE SCALE GENOMIC DNA]</scope>
    <source>
        <strain evidence="7 8">Bur 1</strain>
    </source>
</reference>
<protein>
    <submittedName>
        <fullName evidence="7">ABC transporter transmembrane region</fullName>
    </submittedName>
</protein>
<feature type="transmembrane region" description="Helical" evidence="5">
    <location>
        <begin position="21"/>
        <end position="42"/>
    </location>
</feature>
<dbReference type="RefSeq" id="WP_218104324.1">
    <property type="nucleotide sequence ID" value="NZ_MCRI01000057.1"/>
</dbReference>
<proteinExistence type="predicted"/>